<feature type="transmembrane region" description="Helical" evidence="7">
    <location>
        <begin position="173"/>
        <end position="194"/>
    </location>
</feature>
<proteinExistence type="inferred from homology"/>
<keyword evidence="3 7" id="KW-1003">Cell membrane</keyword>
<comment type="caution">
    <text evidence="9">The sequence shown here is derived from an EMBL/GenBank/DDBJ whole genome shotgun (WGS) entry which is preliminary data.</text>
</comment>
<evidence type="ECO:0000256" key="7">
    <source>
        <dbReference type="RuleBase" id="RU366058"/>
    </source>
</evidence>
<evidence type="ECO:0000313" key="10">
    <source>
        <dbReference type="Proteomes" id="UP001499967"/>
    </source>
</evidence>
<sequence>MSTTPLPAPSGVGIGTFGRVSWGRIAAVGAAVLVVAVVAFLLIRTGTDLLDVRTAVQAAGLWAPLLFVLLQGMITVTPVPRTVFTVAAGVLFGGVGGVLLAVAGTSLAAAVAFWLVKLLGGRFTRRHTDHRVMTWVRARLDRSGLLAMVSLRLIPAVPFSAMNYASALAGVRFAPYLVGTVLGVLPGTIGVVILGDAAVGGNPHPAMLLVSVCSGAVGLTGALIAARRPARAAPDSEPGPGRVA</sequence>
<keyword evidence="6 7" id="KW-0472">Membrane</keyword>
<evidence type="ECO:0000259" key="8">
    <source>
        <dbReference type="Pfam" id="PF09335"/>
    </source>
</evidence>
<evidence type="ECO:0000256" key="5">
    <source>
        <dbReference type="ARBA" id="ARBA00022989"/>
    </source>
</evidence>
<organism evidence="9 10">
    <name type="scientific">Pseudonocardia zijingensis</name>
    <dbReference type="NCBI Taxonomy" id="153376"/>
    <lineage>
        <taxon>Bacteria</taxon>
        <taxon>Bacillati</taxon>
        <taxon>Actinomycetota</taxon>
        <taxon>Actinomycetes</taxon>
        <taxon>Pseudonocardiales</taxon>
        <taxon>Pseudonocardiaceae</taxon>
        <taxon>Pseudonocardia</taxon>
    </lineage>
</organism>
<feature type="transmembrane region" description="Helical" evidence="7">
    <location>
        <begin position="55"/>
        <end position="74"/>
    </location>
</feature>
<feature type="transmembrane region" description="Helical" evidence="7">
    <location>
        <begin position="20"/>
        <end position="43"/>
    </location>
</feature>
<name>A0ABP3YLZ0_9PSEU</name>
<feature type="transmembrane region" description="Helical" evidence="7">
    <location>
        <begin position="86"/>
        <end position="116"/>
    </location>
</feature>
<dbReference type="InterPro" id="IPR032816">
    <property type="entry name" value="VTT_dom"/>
</dbReference>
<gene>
    <name evidence="9" type="ORF">GCM10009559_61350</name>
</gene>
<keyword evidence="4 7" id="KW-0812">Transmembrane</keyword>
<evidence type="ECO:0000256" key="3">
    <source>
        <dbReference type="ARBA" id="ARBA00022475"/>
    </source>
</evidence>
<dbReference type="Pfam" id="PF09335">
    <property type="entry name" value="VTT_dom"/>
    <property type="match status" value="1"/>
</dbReference>
<keyword evidence="10" id="KW-1185">Reference proteome</keyword>
<dbReference type="EMBL" id="BAAAHP010000196">
    <property type="protein sequence ID" value="GAA0898577.1"/>
    <property type="molecule type" value="Genomic_DNA"/>
</dbReference>
<comment type="subcellular location">
    <subcellularLocation>
        <location evidence="1 7">Cell membrane</location>
        <topology evidence="1 7">Multi-pass membrane protein</topology>
    </subcellularLocation>
</comment>
<feature type="transmembrane region" description="Helical" evidence="7">
    <location>
        <begin position="206"/>
        <end position="226"/>
    </location>
</feature>
<accession>A0ABP3YLZ0</accession>
<evidence type="ECO:0000256" key="4">
    <source>
        <dbReference type="ARBA" id="ARBA00022692"/>
    </source>
</evidence>
<evidence type="ECO:0000313" key="9">
    <source>
        <dbReference type="EMBL" id="GAA0898577.1"/>
    </source>
</evidence>
<keyword evidence="5 7" id="KW-1133">Transmembrane helix</keyword>
<comment type="similarity">
    <text evidence="2 7">Belongs to the TVP38/TMEM64 family.</text>
</comment>
<dbReference type="PANTHER" id="PTHR12677">
    <property type="entry name" value="GOLGI APPARATUS MEMBRANE PROTEIN TVP38-RELATED"/>
    <property type="match status" value="1"/>
</dbReference>
<dbReference type="PANTHER" id="PTHR12677:SF59">
    <property type="entry name" value="GOLGI APPARATUS MEMBRANE PROTEIN TVP38-RELATED"/>
    <property type="match status" value="1"/>
</dbReference>
<evidence type="ECO:0000256" key="1">
    <source>
        <dbReference type="ARBA" id="ARBA00004651"/>
    </source>
</evidence>
<evidence type="ECO:0000256" key="6">
    <source>
        <dbReference type="ARBA" id="ARBA00023136"/>
    </source>
</evidence>
<feature type="domain" description="VTT" evidence="8">
    <location>
        <begin position="79"/>
        <end position="196"/>
    </location>
</feature>
<dbReference type="InterPro" id="IPR015414">
    <property type="entry name" value="TMEM64"/>
</dbReference>
<reference evidence="10" key="1">
    <citation type="journal article" date="2019" name="Int. J. Syst. Evol. Microbiol.">
        <title>The Global Catalogue of Microorganisms (GCM) 10K type strain sequencing project: providing services to taxonomists for standard genome sequencing and annotation.</title>
        <authorList>
            <consortium name="The Broad Institute Genomics Platform"/>
            <consortium name="The Broad Institute Genome Sequencing Center for Infectious Disease"/>
            <person name="Wu L."/>
            <person name="Ma J."/>
        </authorList>
    </citation>
    <scope>NUCLEOTIDE SEQUENCE [LARGE SCALE GENOMIC DNA]</scope>
    <source>
        <strain evidence="10">JCM 11117</strain>
    </source>
</reference>
<evidence type="ECO:0000256" key="2">
    <source>
        <dbReference type="ARBA" id="ARBA00008640"/>
    </source>
</evidence>
<dbReference type="Proteomes" id="UP001499967">
    <property type="component" value="Unassembled WGS sequence"/>
</dbReference>
<protein>
    <recommendedName>
        <fullName evidence="7">TVP38/TMEM64 family membrane protein</fullName>
    </recommendedName>
</protein>